<keyword evidence="2" id="KW-1185">Reference proteome</keyword>
<proteinExistence type="predicted"/>
<protein>
    <submittedName>
        <fullName evidence="1">Uncharacterized protein</fullName>
    </submittedName>
</protein>
<organism evidence="1 2">
    <name type="scientific">Eptatretus burgeri</name>
    <name type="common">Inshore hagfish</name>
    <dbReference type="NCBI Taxonomy" id="7764"/>
    <lineage>
        <taxon>Eukaryota</taxon>
        <taxon>Metazoa</taxon>
        <taxon>Chordata</taxon>
        <taxon>Craniata</taxon>
        <taxon>Vertebrata</taxon>
        <taxon>Cyclostomata</taxon>
        <taxon>Myxini</taxon>
        <taxon>Myxiniformes</taxon>
        <taxon>Myxinidae</taxon>
        <taxon>Eptatretinae</taxon>
        <taxon>Eptatretus</taxon>
    </lineage>
</organism>
<reference evidence="1" key="1">
    <citation type="submission" date="2025-08" db="UniProtKB">
        <authorList>
            <consortium name="Ensembl"/>
        </authorList>
    </citation>
    <scope>IDENTIFICATION</scope>
</reference>
<dbReference type="AlphaFoldDB" id="A0A8C4QBU2"/>
<evidence type="ECO:0000313" key="2">
    <source>
        <dbReference type="Proteomes" id="UP000694388"/>
    </source>
</evidence>
<dbReference type="Ensembl" id="ENSEBUT00000013729.1">
    <property type="protein sequence ID" value="ENSEBUP00000013153.1"/>
    <property type="gene ID" value="ENSEBUG00000008303.1"/>
</dbReference>
<evidence type="ECO:0000313" key="1">
    <source>
        <dbReference type="Ensembl" id="ENSEBUP00000013153.1"/>
    </source>
</evidence>
<name>A0A8C4QBU2_EPTBU</name>
<sequence length="425" mass="47678">MGPVRMISSGHELTTDYDEKTLHMLGFKDMQMVFVSLGAPRRERKGDGLQLPASCLPPPQKENTPMILLLQDQPFTALFDLLEMLASFGSPPACFEKCVGPATPGGTDELAPIKDENDEESWESEQLCMHAEQLSHSVWELLMLLPTCPSMLQAFQDFSEDQKGRDVCWKELLRSRSPQKLLYALEIIEALSKPSRRIRTVSTGSYGDLYPDSDDSNDSYVENSKSSWSCKFIAAGGLELLLELLLAGTLEPKDGELWNVWQLDCLACLLKLICQFAVEPADFDISFADIFTWSPVVEGTRKRTWPTKGRKTGADHTRSSLIIPRLTDTFLKLVNGSDLLKHLMTVSFTYNKLPERTLKVEPTDKTKHEGETNLHSLRIVDPSLILQHKFPCLLRGHLSGLSVFISMPLLLPHIREAKSGFKQLG</sequence>
<dbReference type="Proteomes" id="UP000694388">
    <property type="component" value="Unplaced"/>
</dbReference>
<accession>A0A8C4QBU2</accession>
<dbReference type="GeneTree" id="ENSGT00940000158659"/>
<reference evidence="1" key="2">
    <citation type="submission" date="2025-09" db="UniProtKB">
        <authorList>
            <consortium name="Ensembl"/>
        </authorList>
    </citation>
    <scope>IDENTIFICATION</scope>
</reference>